<dbReference type="Proteomes" id="UP000030652">
    <property type="component" value="Unassembled WGS sequence"/>
</dbReference>
<keyword evidence="6 9" id="KW-0378">Hydrolase</keyword>
<dbReference type="PANTHER" id="PTHR34405:SF3">
    <property type="entry name" value="CRISPR-ASSOCIATED ENDORIBONUCLEASE CAS2 3"/>
    <property type="match status" value="1"/>
</dbReference>
<evidence type="ECO:0000256" key="5">
    <source>
        <dbReference type="ARBA" id="ARBA00022759"/>
    </source>
</evidence>
<evidence type="ECO:0000256" key="10">
    <source>
        <dbReference type="PIRNR" id="PIRNR032582"/>
    </source>
</evidence>
<gene>
    <name evidence="9" type="primary">cas2</name>
    <name evidence="11" type="ORF">SCABRO_03584</name>
</gene>
<evidence type="ECO:0000313" key="12">
    <source>
        <dbReference type="Proteomes" id="UP000030652"/>
    </source>
</evidence>
<dbReference type="HAMAP" id="MF_01471">
    <property type="entry name" value="Cas2"/>
    <property type="match status" value="1"/>
</dbReference>
<dbReference type="PANTHER" id="PTHR34405">
    <property type="entry name" value="CRISPR-ASSOCIATED ENDORIBONUCLEASE CAS2"/>
    <property type="match status" value="1"/>
</dbReference>
<evidence type="ECO:0000256" key="3">
    <source>
        <dbReference type="ARBA" id="ARBA00022722"/>
    </source>
</evidence>
<protein>
    <recommendedName>
        <fullName evidence="9">CRISPR-associated endoribonuclease Cas2</fullName>
        <ecNumber evidence="9">3.1.-.-</ecNumber>
    </recommendedName>
</protein>
<proteinExistence type="inferred from homology"/>
<dbReference type="PATRIC" id="fig|237368.3.peg.3862"/>
<dbReference type="Gene3D" id="3.30.70.240">
    <property type="match status" value="1"/>
</dbReference>
<dbReference type="EMBL" id="JRYO01000248">
    <property type="protein sequence ID" value="KHE90672.1"/>
    <property type="molecule type" value="Genomic_DNA"/>
</dbReference>
<dbReference type="GO" id="GO:0016787">
    <property type="term" value="F:hydrolase activity"/>
    <property type="evidence" value="ECO:0007669"/>
    <property type="project" value="UniProtKB-KW"/>
</dbReference>
<accession>A0A0B0EBJ5</accession>
<comment type="cofactor">
    <cofactor evidence="1 9">
        <name>Mg(2+)</name>
        <dbReference type="ChEBI" id="CHEBI:18420"/>
    </cofactor>
</comment>
<evidence type="ECO:0000256" key="1">
    <source>
        <dbReference type="ARBA" id="ARBA00001946"/>
    </source>
</evidence>
<evidence type="ECO:0000256" key="9">
    <source>
        <dbReference type="HAMAP-Rule" id="MF_01471"/>
    </source>
</evidence>
<dbReference type="AlphaFoldDB" id="A0A0B0EBJ5"/>
<comment type="similarity">
    <text evidence="2 9 10">Belongs to the CRISPR-associated endoribonuclease Cas2 protein family.</text>
</comment>
<dbReference type="CDD" id="cd09725">
    <property type="entry name" value="Cas2_I_II_III"/>
    <property type="match status" value="1"/>
</dbReference>
<feature type="binding site" evidence="9">
    <location>
        <position position="21"/>
    </location>
    <ligand>
        <name>Mg(2+)</name>
        <dbReference type="ChEBI" id="CHEBI:18420"/>
        <note>catalytic</note>
    </ligand>
</feature>
<keyword evidence="8 9" id="KW-0051">Antiviral defense</keyword>
<evidence type="ECO:0000256" key="6">
    <source>
        <dbReference type="ARBA" id="ARBA00022801"/>
    </source>
</evidence>
<keyword evidence="4 9" id="KW-0479">Metal-binding</keyword>
<dbReference type="eggNOG" id="COG1343">
    <property type="taxonomic scope" value="Bacteria"/>
</dbReference>
<dbReference type="SUPFAM" id="SSF143430">
    <property type="entry name" value="TTP0101/SSO1404-like"/>
    <property type="match status" value="1"/>
</dbReference>
<comment type="caution">
    <text evidence="11">The sequence shown here is derived from an EMBL/GenBank/DDBJ whole genome shotgun (WGS) entry which is preliminary data.</text>
</comment>
<dbReference type="EC" id="3.1.-.-" evidence="9"/>
<organism evidence="11 12">
    <name type="scientific">Candidatus Scalindua brodae</name>
    <dbReference type="NCBI Taxonomy" id="237368"/>
    <lineage>
        <taxon>Bacteria</taxon>
        <taxon>Pseudomonadati</taxon>
        <taxon>Planctomycetota</taxon>
        <taxon>Candidatus Brocadiia</taxon>
        <taxon>Candidatus Brocadiales</taxon>
        <taxon>Candidatus Scalinduaceae</taxon>
        <taxon>Candidatus Scalindua</taxon>
    </lineage>
</organism>
<dbReference type="InterPro" id="IPR019199">
    <property type="entry name" value="Virulence_VapD/CRISPR_Cas2"/>
</dbReference>
<keyword evidence="7 9" id="KW-0460">Magnesium</keyword>
<name>A0A0B0EBJ5_9BACT</name>
<dbReference type="NCBIfam" id="TIGR01573">
    <property type="entry name" value="cas2"/>
    <property type="match status" value="1"/>
</dbReference>
<comment type="function">
    <text evidence="9">CRISPR (clustered regularly interspaced short palindromic repeat), is an adaptive immune system that provides protection against mobile genetic elements (viruses, transposable elements and conjugative plasmids). CRISPR clusters contain sequences complementary to antecedent mobile elements and target invading nucleic acids. CRISPR clusters are transcribed and processed into CRISPR RNA (crRNA). Functions as a ssRNA-specific endoribonuclease. Involved in the integration of spacer DNA into the CRISPR cassette.</text>
</comment>
<evidence type="ECO:0000256" key="8">
    <source>
        <dbReference type="ARBA" id="ARBA00023118"/>
    </source>
</evidence>
<dbReference type="GO" id="GO:0046872">
    <property type="term" value="F:metal ion binding"/>
    <property type="evidence" value="ECO:0007669"/>
    <property type="project" value="UniProtKB-UniRule"/>
</dbReference>
<dbReference type="GO" id="GO:0043571">
    <property type="term" value="P:maintenance of CRISPR repeat elements"/>
    <property type="evidence" value="ECO:0007669"/>
    <property type="project" value="UniProtKB-UniRule"/>
</dbReference>
<dbReference type="Pfam" id="PF09827">
    <property type="entry name" value="CRISPR_Cas2"/>
    <property type="match status" value="1"/>
</dbReference>
<keyword evidence="5 9" id="KW-0255">Endonuclease</keyword>
<comment type="subunit">
    <text evidence="9">Homodimer, forms a heterotetramer with a Cas1 homodimer.</text>
</comment>
<evidence type="ECO:0000256" key="4">
    <source>
        <dbReference type="ARBA" id="ARBA00022723"/>
    </source>
</evidence>
<dbReference type="GO" id="GO:0004521">
    <property type="term" value="F:RNA endonuclease activity"/>
    <property type="evidence" value="ECO:0007669"/>
    <property type="project" value="UniProtKB-UniRule"/>
</dbReference>
<dbReference type="PIRSF" id="PIRSF032582">
    <property type="entry name" value="Cas2"/>
    <property type="match status" value="1"/>
</dbReference>
<evidence type="ECO:0000313" key="11">
    <source>
        <dbReference type="EMBL" id="KHE90672.1"/>
    </source>
</evidence>
<dbReference type="InterPro" id="IPR021127">
    <property type="entry name" value="CRISPR_associated_Cas2"/>
</dbReference>
<keyword evidence="3 9" id="KW-0540">Nuclease</keyword>
<reference evidence="11 12" key="1">
    <citation type="submission" date="2014-10" db="EMBL/GenBank/DDBJ databases">
        <title>Draft genome of anammox bacterium scalindua brodae, obtained using differential coverage binning of sequence data from two enrichment reactors.</title>
        <authorList>
            <person name="Speth D.R."/>
            <person name="Russ L."/>
            <person name="Kartal B."/>
            <person name="Op den Camp H.J."/>
            <person name="Dutilh B.E."/>
            <person name="Jetten M.S."/>
        </authorList>
    </citation>
    <scope>NUCLEOTIDE SEQUENCE [LARGE SCALE GENOMIC DNA]</scope>
    <source>
        <strain evidence="11">RU1</strain>
    </source>
</reference>
<dbReference type="GO" id="GO:0051607">
    <property type="term" value="P:defense response to virus"/>
    <property type="evidence" value="ECO:0007669"/>
    <property type="project" value="UniProtKB-UniRule"/>
</dbReference>
<sequence>MRAIHELPLLYIMTFYLVSYDIPDTKRRTKLARILKDYGDRVQYSVFECILDNKLLDKMVKRIHKIAKDEADSIRIYPLCANCEKIINVIGKGEISSDKEVYIV</sequence>
<evidence type="ECO:0000256" key="7">
    <source>
        <dbReference type="ARBA" id="ARBA00022842"/>
    </source>
</evidence>
<evidence type="ECO:0000256" key="2">
    <source>
        <dbReference type="ARBA" id="ARBA00009959"/>
    </source>
</evidence>